<organism evidence="4 5">
    <name type="scientific">Candidatus Curtissbacteria bacterium RIFCSPHIGHO2_01_FULL_41_11</name>
    <dbReference type="NCBI Taxonomy" id="1797711"/>
    <lineage>
        <taxon>Bacteria</taxon>
        <taxon>Candidatus Curtissiibacteriota</taxon>
    </lineage>
</organism>
<evidence type="ECO:0000256" key="1">
    <source>
        <dbReference type="SAM" id="MobiDB-lite"/>
    </source>
</evidence>
<reference evidence="4 5" key="1">
    <citation type="journal article" date="2016" name="Nat. Commun.">
        <title>Thousands of microbial genomes shed light on interconnected biogeochemical processes in an aquifer system.</title>
        <authorList>
            <person name="Anantharaman K."/>
            <person name="Brown C.T."/>
            <person name="Hug L.A."/>
            <person name="Sharon I."/>
            <person name="Castelle C.J."/>
            <person name="Probst A.J."/>
            <person name="Thomas B.C."/>
            <person name="Singh A."/>
            <person name="Wilkins M.J."/>
            <person name="Karaoz U."/>
            <person name="Brodie E.L."/>
            <person name="Williams K.H."/>
            <person name="Hubbard S.S."/>
            <person name="Banfield J.F."/>
        </authorList>
    </citation>
    <scope>NUCLEOTIDE SEQUENCE [LARGE SCALE GENOMIC DNA]</scope>
</reference>
<feature type="signal peptide" evidence="3">
    <location>
        <begin position="1"/>
        <end position="24"/>
    </location>
</feature>
<feature type="compositionally biased region" description="Basic residues" evidence="1">
    <location>
        <begin position="182"/>
        <end position="198"/>
    </location>
</feature>
<protein>
    <recommendedName>
        <fullName evidence="6">DUF4399 domain-containing protein</fullName>
    </recommendedName>
</protein>
<dbReference type="EMBL" id="MFAZ01000040">
    <property type="protein sequence ID" value="OGD86582.1"/>
    <property type="molecule type" value="Genomic_DNA"/>
</dbReference>
<keyword evidence="2" id="KW-0812">Transmembrane</keyword>
<proteinExistence type="predicted"/>
<feature type="region of interest" description="Disordered" evidence="1">
    <location>
        <begin position="174"/>
        <end position="198"/>
    </location>
</feature>
<feature type="transmembrane region" description="Helical" evidence="2">
    <location>
        <begin position="152"/>
        <end position="171"/>
    </location>
</feature>
<accession>A0A1F5G3Y6</accession>
<evidence type="ECO:0000256" key="3">
    <source>
        <dbReference type="SAM" id="SignalP"/>
    </source>
</evidence>
<keyword evidence="2" id="KW-1133">Transmembrane helix</keyword>
<keyword evidence="3" id="KW-0732">Signal</keyword>
<evidence type="ECO:0000313" key="5">
    <source>
        <dbReference type="Proteomes" id="UP000179102"/>
    </source>
</evidence>
<name>A0A1F5G3Y6_9BACT</name>
<gene>
    <name evidence="4" type="ORF">A2870_02200</name>
</gene>
<evidence type="ECO:0000256" key="2">
    <source>
        <dbReference type="SAM" id="Phobius"/>
    </source>
</evidence>
<feature type="chain" id="PRO_5009518697" description="DUF4399 domain-containing protein" evidence="3">
    <location>
        <begin position="25"/>
        <end position="198"/>
    </location>
</feature>
<evidence type="ECO:0008006" key="6">
    <source>
        <dbReference type="Google" id="ProtNLM"/>
    </source>
</evidence>
<evidence type="ECO:0000313" key="4">
    <source>
        <dbReference type="EMBL" id="OGD86582.1"/>
    </source>
</evidence>
<dbReference type="AlphaFoldDB" id="A0A1F5G3Y6"/>
<dbReference type="Proteomes" id="UP000179102">
    <property type="component" value="Unassembled WGS sequence"/>
</dbReference>
<keyword evidence="2" id="KW-0472">Membrane</keyword>
<comment type="caution">
    <text evidence="4">The sequence shown here is derived from an EMBL/GenBank/DDBJ whole genome shotgun (WGS) entry which is preliminary data.</text>
</comment>
<sequence length="198" mass="21729">MNRLARILPVTAVTALLFTNSVFAQTPASSPSLKIITPGEGQTIYGNKVPILFSTENFQLTDYQKTTSPVRGQGHVHVWLDDTNPTKESARKVTEDTTTYSDVPYGDHTLRAELVANNHASLTPPVTTTVKFKSTPPASPSPAQTSGFDKNTALVILVVVALVIIAAWWYTKEEDETPTKSTTRKSSTRRKASQKRKK</sequence>